<gene>
    <name evidence="4" type="ORF">BXYJ_LOCUS4728</name>
</gene>
<keyword evidence="2" id="KW-0472">Membrane</keyword>
<sequence>MSNMKLLLFCLLASVIFGDLIEWDHPTGGTLPPGHPPIPGGDTGSDSSGKKSTMPDYMKYFYVMFYVVIAMFVMLIMTLVANLIMMFHISRVQKKLELIIDVKQKL</sequence>
<evidence type="ECO:0000313" key="4">
    <source>
        <dbReference type="EMBL" id="CAD5216824.1"/>
    </source>
</evidence>
<evidence type="ECO:0000256" key="2">
    <source>
        <dbReference type="SAM" id="Phobius"/>
    </source>
</evidence>
<evidence type="ECO:0000313" key="5">
    <source>
        <dbReference type="Proteomes" id="UP000659654"/>
    </source>
</evidence>
<feature type="region of interest" description="Disordered" evidence="1">
    <location>
        <begin position="29"/>
        <end position="50"/>
    </location>
</feature>
<proteinExistence type="predicted"/>
<organism evidence="4 5">
    <name type="scientific">Bursaphelenchus xylophilus</name>
    <name type="common">Pinewood nematode worm</name>
    <name type="synonym">Aphelenchoides xylophilus</name>
    <dbReference type="NCBI Taxonomy" id="6326"/>
    <lineage>
        <taxon>Eukaryota</taxon>
        <taxon>Metazoa</taxon>
        <taxon>Ecdysozoa</taxon>
        <taxon>Nematoda</taxon>
        <taxon>Chromadorea</taxon>
        <taxon>Rhabditida</taxon>
        <taxon>Tylenchina</taxon>
        <taxon>Tylenchomorpha</taxon>
        <taxon>Aphelenchoidea</taxon>
        <taxon>Aphelenchoididae</taxon>
        <taxon>Bursaphelenchus</taxon>
    </lineage>
</organism>
<feature type="chain" id="PRO_5035384898" evidence="3">
    <location>
        <begin position="19"/>
        <end position="106"/>
    </location>
</feature>
<keyword evidence="3" id="KW-0732">Signal</keyword>
<name>A0A7I8WX78_BURXY</name>
<accession>A0A7I8WX78</accession>
<dbReference type="Proteomes" id="UP000659654">
    <property type="component" value="Unassembled WGS sequence"/>
</dbReference>
<feature type="signal peptide" evidence="3">
    <location>
        <begin position="1"/>
        <end position="18"/>
    </location>
</feature>
<dbReference type="Proteomes" id="UP000582659">
    <property type="component" value="Unassembled WGS sequence"/>
</dbReference>
<comment type="caution">
    <text evidence="4">The sequence shown here is derived from an EMBL/GenBank/DDBJ whole genome shotgun (WGS) entry which is preliminary data.</text>
</comment>
<keyword evidence="2" id="KW-1133">Transmembrane helix</keyword>
<keyword evidence="5" id="KW-1185">Reference proteome</keyword>
<protein>
    <submittedName>
        <fullName evidence="4">(pine wood nematode) hypothetical protein</fullName>
    </submittedName>
</protein>
<evidence type="ECO:0000256" key="3">
    <source>
        <dbReference type="SAM" id="SignalP"/>
    </source>
</evidence>
<dbReference type="EMBL" id="CAJFDI010000002">
    <property type="protein sequence ID" value="CAD5216824.1"/>
    <property type="molecule type" value="Genomic_DNA"/>
</dbReference>
<feature type="transmembrane region" description="Helical" evidence="2">
    <location>
        <begin position="60"/>
        <end position="85"/>
    </location>
</feature>
<dbReference type="AlphaFoldDB" id="A0A7I8WX78"/>
<reference evidence="4" key="1">
    <citation type="submission" date="2020-09" db="EMBL/GenBank/DDBJ databases">
        <authorList>
            <person name="Kikuchi T."/>
        </authorList>
    </citation>
    <scope>NUCLEOTIDE SEQUENCE</scope>
    <source>
        <strain evidence="4">Ka4C1</strain>
    </source>
</reference>
<evidence type="ECO:0000256" key="1">
    <source>
        <dbReference type="SAM" id="MobiDB-lite"/>
    </source>
</evidence>
<keyword evidence="2" id="KW-0812">Transmembrane</keyword>
<dbReference type="EMBL" id="CAJFCV020000002">
    <property type="protein sequence ID" value="CAG9100184.1"/>
    <property type="molecule type" value="Genomic_DNA"/>
</dbReference>
<dbReference type="SMR" id="A0A7I8WX78"/>